<dbReference type="GeneID" id="26798944"/>
<evidence type="ECO:0000313" key="2">
    <source>
        <dbReference type="EMBL" id="ALA45409.1"/>
    </source>
</evidence>
<organism evidence="2 3">
    <name type="scientific">Achromobacter phage phiAxp-2</name>
    <dbReference type="NCBI Taxonomy" id="1664246"/>
    <lineage>
        <taxon>Viruses</taxon>
        <taxon>Duplodnaviria</taxon>
        <taxon>Heunggongvirae</taxon>
        <taxon>Uroviricota</taxon>
        <taxon>Caudoviricetes</taxon>
        <taxon>Casjensviridae</taxon>
        <taxon>Fengtaivirus</taxon>
        <taxon>Fengtaivirus Axp2</taxon>
    </lineage>
</organism>
<proteinExistence type="predicted"/>
<evidence type="ECO:0000313" key="3">
    <source>
        <dbReference type="Proteomes" id="UP000201646"/>
    </source>
</evidence>
<dbReference type="EMBL" id="KT321316">
    <property type="protein sequence ID" value="ALA45409.1"/>
    <property type="molecule type" value="Genomic_DNA"/>
</dbReference>
<sequence length="222" mass="25271">MKSKNLHIMLMVTTLGDGYSAPITEICAKTFDPETGELGHDHLTCLMNVKRQLKEGKPSPGHLENWMLTRKYDLLIFNNPDYFATLSSGVFSLREFIETELDLAGLGWEHLLIYNLYPAYQLPRLTVVDQDILMSERSLWPSYGVRCAKTIQDLARPMLVEHGVDLPVRPPSRGGISDECDYQATLTMHSLLMLQRQHPTQLRSKPVKPVKPQIPPEEDDEL</sequence>
<keyword evidence="3" id="KW-1185">Reference proteome</keyword>
<accession>A0A0K2FID8</accession>
<dbReference type="RefSeq" id="YP_009226479.1">
    <property type="nucleotide sequence ID" value="NC_029106.1"/>
</dbReference>
<protein>
    <submittedName>
        <fullName evidence="2">Uncharacterized protein</fullName>
    </submittedName>
</protein>
<gene>
    <name evidence="2" type="ORF">ADP64_000061</name>
</gene>
<reference evidence="2" key="1">
    <citation type="submission" date="2015-09" db="EMBL/GenBank/DDBJ databases">
        <authorList>
            <person name="Zhao X."/>
        </authorList>
    </citation>
    <scope>NUCLEOTIDE SEQUENCE</scope>
</reference>
<name>A0A0K2FID8_9CAUD</name>
<dbReference type="KEGG" id="vg:26798944"/>
<feature type="region of interest" description="Disordered" evidence="1">
    <location>
        <begin position="199"/>
        <end position="222"/>
    </location>
</feature>
<evidence type="ECO:0000256" key="1">
    <source>
        <dbReference type="SAM" id="MobiDB-lite"/>
    </source>
</evidence>
<dbReference type="Proteomes" id="UP000201646">
    <property type="component" value="Segment"/>
</dbReference>